<sequence>MIKSSIETKLEDGLTSNGCVKPVHVSIERDKLIENVKILAATGRQSWLIASRFSIVRRTALELRASGRDGTGKRGKAISSRHADETMPPSLRPITPETQQTQTALAAQCHMRIAPVLMCLLQLTQTGWRPVGGAVKPNHGHDIAINWAGYEVW</sequence>
<name>A0A835U1N5_VANPL</name>
<dbReference type="Proteomes" id="UP000636800">
    <property type="component" value="Unassembled WGS sequence"/>
</dbReference>
<proteinExistence type="predicted"/>
<evidence type="ECO:0000313" key="5">
    <source>
        <dbReference type="Proteomes" id="UP000639772"/>
    </source>
</evidence>
<evidence type="ECO:0000313" key="2">
    <source>
        <dbReference type="EMBL" id="KAG0446154.1"/>
    </source>
</evidence>
<organism evidence="2 5">
    <name type="scientific">Vanilla planifolia</name>
    <name type="common">Vanilla</name>
    <dbReference type="NCBI Taxonomy" id="51239"/>
    <lineage>
        <taxon>Eukaryota</taxon>
        <taxon>Viridiplantae</taxon>
        <taxon>Streptophyta</taxon>
        <taxon>Embryophyta</taxon>
        <taxon>Tracheophyta</taxon>
        <taxon>Spermatophyta</taxon>
        <taxon>Magnoliopsida</taxon>
        <taxon>Liliopsida</taxon>
        <taxon>Asparagales</taxon>
        <taxon>Orchidaceae</taxon>
        <taxon>Vanilloideae</taxon>
        <taxon>Vanilleae</taxon>
        <taxon>Vanilla</taxon>
    </lineage>
</organism>
<accession>A0A835U1N5</accession>
<evidence type="ECO:0000256" key="1">
    <source>
        <dbReference type="SAM" id="MobiDB-lite"/>
    </source>
</evidence>
<evidence type="ECO:0000313" key="3">
    <source>
        <dbReference type="EMBL" id="KAG0446158.1"/>
    </source>
</evidence>
<evidence type="ECO:0000313" key="4">
    <source>
        <dbReference type="Proteomes" id="UP000636800"/>
    </source>
</evidence>
<feature type="region of interest" description="Disordered" evidence="1">
    <location>
        <begin position="67"/>
        <end position="95"/>
    </location>
</feature>
<dbReference type="Proteomes" id="UP000639772">
    <property type="component" value="Unassembled WGS sequence"/>
</dbReference>
<reference evidence="4 5" key="1">
    <citation type="journal article" date="2020" name="Nat. Food">
        <title>A phased Vanilla planifolia genome enables genetic improvement of flavour and production.</title>
        <authorList>
            <person name="Hasing T."/>
            <person name="Tang H."/>
            <person name="Brym M."/>
            <person name="Khazi F."/>
            <person name="Huang T."/>
            <person name="Chambers A.H."/>
        </authorList>
    </citation>
    <scope>NUCLEOTIDE SEQUENCE [LARGE SCALE GENOMIC DNA]</scope>
    <source>
        <tissue evidence="2">Leaf</tissue>
    </source>
</reference>
<gene>
    <name evidence="3" type="ORF">HPP92_028969</name>
    <name evidence="2" type="ORF">HPP92_028980</name>
</gene>
<dbReference type="EMBL" id="JADCNM010000607">
    <property type="protein sequence ID" value="KAG0446154.1"/>
    <property type="molecule type" value="Genomic_DNA"/>
</dbReference>
<keyword evidence="4" id="KW-1185">Reference proteome</keyword>
<dbReference type="AlphaFoldDB" id="A0A835U1N5"/>
<dbReference type="EMBL" id="JADCNL010000606">
    <property type="protein sequence ID" value="KAG0446158.1"/>
    <property type="molecule type" value="Genomic_DNA"/>
</dbReference>
<comment type="caution">
    <text evidence="2">The sequence shown here is derived from an EMBL/GenBank/DDBJ whole genome shotgun (WGS) entry which is preliminary data.</text>
</comment>
<protein>
    <submittedName>
        <fullName evidence="2">Uncharacterized protein</fullName>
    </submittedName>
</protein>